<dbReference type="AlphaFoldDB" id="A0A4Y8TVZ5"/>
<accession>A0A4Y8TVZ5</accession>
<name>A0A4Y8TVZ5_9MICC</name>
<evidence type="ECO:0000313" key="2">
    <source>
        <dbReference type="Proteomes" id="UP000297638"/>
    </source>
</evidence>
<dbReference type="RefSeq" id="WP_134779609.1">
    <property type="nucleotide sequence ID" value="NZ_SPDS01000001.1"/>
</dbReference>
<sequence>MNTRNSMPISAARLALRWALAAMVVIVLVLAGTILANRTLFSPQHQVQALQQLLAQGEGAKALGLMQAKVPAGDAVALNGEVLKRTQAGITDFTTDEAQPVEGKDQLRTVTAHYKADGVQKESSYTLRHDGKSWLLFDKWVFEPSTLPTVSIKANTVNEVTVNEQKIPLAAGVSTLPVFYPSILDASFSTKNFAADTRGMVVTKPAKEPVEIALQTKPTKEFIAAINAKVKSYLDKCVSEQVLMPAGCPFAYTTSARVNPATIDWSIAKYPTIEVNYYNGAWVLSPLTTSATLTLTEQDLRTGAKEKKTVTDEYSFTAKLTTSTTEVSVRPVAGGEQVAG</sequence>
<organism evidence="1 2">
    <name type="scientific">Glutamicibacter arilaitensis</name>
    <dbReference type="NCBI Taxonomy" id="256701"/>
    <lineage>
        <taxon>Bacteria</taxon>
        <taxon>Bacillati</taxon>
        <taxon>Actinomycetota</taxon>
        <taxon>Actinomycetes</taxon>
        <taxon>Micrococcales</taxon>
        <taxon>Micrococcaceae</taxon>
        <taxon>Glutamicibacter</taxon>
    </lineage>
</organism>
<evidence type="ECO:0000313" key="1">
    <source>
        <dbReference type="EMBL" id="TFH56386.1"/>
    </source>
</evidence>
<proteinExistence type="predicted"/>
<dbReference type="Proteomes" id="UP000297638">
    <property type="component" value="Unassembled WGS sequence"/>
</dbReference>
<protein>
    <submittedName>
        <fullName evidence="1">Uncharacterized protein</fullName>
    </submittedName>
</protein>
<comment type="caution">
    <text evidence="1">The sequence shown here is derived from an EMBL/GenBank/DDBJ whole genome shotgun (WGS) entry which is preliminary data.</text>
</comment>
<reference evidence="1 2" key="1">
    <citation type="submission" date="2019-03" db="EMBL/GenBank/DDBJ databases">
        <title>Glutamicibacter sp. LJH19 genome.</title>
        <authorList>
            <person name="Sinai Borker S."/>
            <person name="Kumar R."/>
        </authorList>
    </citation>
    <scope>NUCLEOTIDE SEQUENCE [LARGE SCALE GENOMIC DNA]</scope>
    <source>
        <strain evidence="1 2">LJH19</strain>
    </source>
</reference>
<dbReference type="EMBL" id="SPDS01000001">
    <property type="protein sequence ID" value="TFH56386.1"/>
    <property type="molecule type" value="Genomic_DNA"/>
</dbReference>
<gene>
    <name evidence="1" type="ORF">EXY26_04890</name>
</gene>